<evidence type="ECO:0000313" key="7">
    <source>
        <dbReference type="EMBL" id="TFC23330.1"/>
    </source>
</evidence>
<dbReference type="InterPro" id="IPR050492">
    <property type="entry name" value="Bact_metal-bind_prot9"/>
</dbReference>
<evidence type="ECO:0000256" key="2">
    <source>
        <dbReference type="ARBA" id="ARBA00022448"/>
    </source>
</evidence>
<dbReference type="Gene3D" id="3.40.50.1980">
    <property type="entry name" value="Nitrogenase molybdenum iron protein domain"/>
    <property type="match status" value="2"/>
</dbReference>
<dbReference type="InterPro" id="IPR006127">
    <property type="entry name" value="ZnuA-like"/>
</dbReference>
<reference evidence="7 8" key="1">
    <citation type="submission" date="2019-03" db="EMBL/GenBank/DDBJ databases">
        <title>Genomics of glacier-inhabiting Cryobacterium strains.</title>
        <authorList>
            <person name="Liu Q."/>
            <person name="Xin Y.-H."/>
        </authorList>
    </citation>
    <scope>NUCLEOTIDE SEQUENCE [LARGE SCALE GENOMIC DNA]</scope>
    <source>
        <strain evidence="7 8">MDB1-5</strain>
    </source>
</reference>
<keyword evidence="4" id="KW-0732">Signal</keyword>
<comment type="similarity">
    <text evidence="5">Belongs to the bacterial solute-binding protein 9 family.</text>
</comment>
<organism evidence="7 8">
    <name type="scientific">Cryobacterium glucosi</name>
    <dbReference type="NCBI Taxonomy" id="1259175"/>
    <lineage>
        <taxon>Bacteria</taxon>
        <taxon>Bacillati</taxon>
        <taxon>Actinomycetota</taxon>
        <taxon>Actinomycetes</taxon>
        <taxon>Micrococcales</taxon>
        <taxon>Microbacteriaceae</taxon>
        <taxon>Cryobacterium</taxon>
    </lineage>
</organism>
<feature type="region of interest" description="Disordered" evidence="6">
    <location>
        <begin position="143"/>
        <end position="163"/>
    </location>
</feature>
<evidence type="ECO:0000256" key="4">
    <source>
        <dbReference type="ARBA" id="ARBA00022729"/>
    </source>
</evidence>
<sequence>MVLTIIINRDSVAYVTPSKILVPALLAAAALTLSGCSATTPGSAGGSGGASGDLRVVATTTQVADLARNVIGDAPGVTLTQLIQPNQSAHSYDPSAADLTALGRADVLVINGVGLEEWLTDAIDASGFHGVTIDSDAGITIAESGAGNDEAPHTADAAHDHAGGNPHIWTDVANAEAMTRTIAAGLAAASAADADRAAAFTANAAGYGSTLAALDGWIRTNIDPVPAAERLLVSNHDAFGYFTAAYGITYVGSVIPSFDDNAEPSATEIDQLVTKIKATGVKAVFSEASISPKAADTIARQAGVTVYSGDDALYGDSLGPAGSDGATYVASQLHNVRLILESWGRVPTAVPADLRE</sequence>
<dbReference type="Proteomes" id="UP000297604">
    <property type="component" value="Unassembled WGS sequence"/>
</dbReference>
<keyword evidence="3" id="KW-0479">Metal-binding</keyword>
<dbReference type="Pfam" id="PF01297">
    <property type="entry name" value="ZnuA"/>
    <property type="match status" value="1"/>
</dbReference>
<comment type="caution">
    <text evidence="7">The sequence shown here is derived from an EMBL/GenBank/DDBJ whole genome shotgun (WGS) entry which is preliminary data.</text>
</comment>
<feature type="compositionally biased region" description="Basic and acidic residues" evidence="6">
    <location>
        <begin position="150"/>
        <end position="162"/>
    </location>
</feature>
<dbReference type="EMBL" id="SOFS01000007">
    <property type="protein sequence ID" value="TFC23330.1"/>
    <property type="molecule type" value="Genomic_DNA"/>
</dbReference>
<accession>A0ABY2IRK4</accession>
<evidence type="ECO:0000256" key="6">
    <source>
        <dbReference type="SAM" id="MobiDB-lite"/>
    </source>
</evidence>
<evidence type="ECO:0000256" key="5">
    <source>
        <dbReference type="RuleBase" id="RU003512"/>
    </source>
</evidence>
<name>A0ABY2IRK4_9MICO</name>
<keyword evidence="2 5" id="KW-0813">Transport</keyword>
<evidence type="ECO:0000256" key="3">
    <source>
        <dbReference type="ARBA" id="ARBA00022723"/>
    </source>
</evidence>
<comment type="subcellular location">
    <subcellularLocation>
        <location evidence="1">Cell envelope</location>
    </subcellularLocation>
</comment>
<keyword evidence="8" id="KW-1185">Reference proteome</keyword>
<dbReference type="InterPro" id="IPR006129">
    <property type="entry name" value="AdhesinB"/>
</dbReference>
<dbReference type="PANTHER" id="PTHR42953">
    <property type="entry name" value="HIGH-AFFINITY ZINC UPTAKE SYSTEM PROTEIN ZNUA-RELATED"/>
    <property type="match status" value="1"/>
</dbReference>
<dbReference type="SUPFAM" id="SSF53807">
    <property type="entry name" value="Helical backbone' metal receptor"/>
    <property type="match status" value="1"/>
</dbReference>
<dbReference type="PRINTS" id="PR00691">
    <property type="entry name" value="ADHESINB"/>
</dbReference>
<protein>
    <submittedName>
        <fullName evidence="7">Zinc ABC transporter substrate-binding protein</fullName>
    </submittedName>
</protein>
<gene>
    <name evidence="7" type="ORF">E3O46_01810</name>
</gene>
<dbReference type="PRINTS" id="PR00690">
    <property type="entry name" value="ADHESNFAMILY"/>
</dbReference>
<dbReference type="PANTHER" id="PTHR42953:SF1">
    <property type="entry name" value="METAL-BINDING PROTEIN HI_0362-RELATED"/>
    <property type="match status" value="1"/>
</dbReference>
<evidence type="ECO:0000256" key="1">
    <source>
        <dbReference type="ARBA" id="ARBA00004196"/>
    </source>
</evidence>
<evidence type="ECO:0000313" key="8">
    <source>
        <dbReference type="Proteomes" id="UP000297604"/>
    </source>
</evidence>
<proteinExistence type="inferred from homology"/>
<dbReference type="InterPro" id="IPR006128">
    <property type="entry name" value="Lipoprotein_PsaA-like"/>
</dbReference>